<organism evidence="1 2">
    <name type="scientific">Nephila pilipes</name>
    <name type="common">Giant wood spider</name>
    <name type="synonym">Nephila maculata</name>
    <dbReference type="NCBI Taxonomy" id="299642"/>
    <lineage>
        <taxon>Eukaryota</taxon>
        <taxon>Metazoa</taxon>
        <taxon>Ecdysozoa</taxon>
        <taxon>Arthropoda</taxon>
        <taxon>Chelicerata</taxon>
        <taxon>Arachnida</taxon>
        <taxon>Araneae</taxon>
        <taxon>Araneomorphae</taxon>
        <taxon>Entelegynae</taxon>
        <taxon>Araneoidea</taxon>
        <taxon>Nephilidae</taxon>
        <taxon>Nephila</taxon>
    </lineage>
</organism>
<accession>A0A8X6IF81</accession>
<comment type="caution">
    <text evidence="1">The sequence shown here is derived from an EMBL/GenBank/DDBJ whole genome shotgun (WGS) entry which is preliminary data.</text>
</comment>
<proteinExistence type="predicted"/>
<keyword evidence="2" id="KW-1185">Reference proteome</keyword>
<dbReference type="Proteomes" id="UP000887013">
    <property type="component" value="Unassembled WGS sequence"/>
</dbReference>
<evidence type="ECO:0000313" key="2">
    <source>
        <dbReference type="Proteomes" id="UP000887013"/>
    </source>
</evidence>
<reference evidence="1" key="1">
    <citation type="submission" date="2020-08" db="EMBL/GenBank/DDBJ databases">
        <title>Multicomponent nature underlies the extraordinary mechanical properties of spider dragline silk.</title>
        <authorList>
            <person name="Kono N."/>
            <person name="Nakamura H."/>
            <person name="Mori M."/>
            <person name="Yoshida Y."/>
            <person name="Ohtoshi R."/>
            <person name="Malay A.D."/>
            <person name="Moran D.A.P."/>
            <person name="Tomita M."/>
            <person name="Numata K."/>
            <person name="Arakawa K."/>
        </authorList>
    </citation>
    <scope>NUCLEOTIDE SEQUENCE</scope>
</reference>
<evidence type="ECO:0000313" key="1">
    <source>
        <dbReference type="EMBL" id="GFS42623.1"/>
    </source>
</evidence>
<name>A0A8X6IF81_NEPPI</name>
<dbReference type="AlphaFoldDB" id="A0A8X6IF81"/>
<dbReference type="EMBL" id="BMAW01090006">
    <property type="protein sequence ID" value="GFS42623.1"/>
    <property type="molecule type" value="Genomic_DNA"/>
</dbReference>
<gene>
    <name evidence="1" type="ORF">NPIL_587511</name>
</gene>
<sequence>MDECNHLVLSSVLAPVYCTSSKSSSDLVGKPFSSGDSTIQYIFQSVEEIFKSIVLSIPVFSLTSSVRTSLKQFSQPHTLYSMPELNSFAYINLAECYVS</sequence>
<protein>
    <submittedName>
        <fullName evidence="1">Uncharacterized protein</fullName>
    </submittedName>
</protein>